<dbReference type="InterPro" id="IPR002712">
    <property type="entry name" value="CcdB"/>
</dbReference>
<dbReference type="Pfam" id="PF01845">
    <property type="entry name" value="CcdB"/>
    <property type="match status" value="1"/>
</dbReference>
<evidence type="ECO:0000256" key="4">
    <source>
        <dbReference type="ARBA" id="ARBA00023015"/>
    </source>
</evidence>
<keyword evidence="3" id="KW-0678">Repressor</keyword>
<name>A0A1G8ZAV4_9PROT</name>
<evidence type="ECO:0000256" key="1">
    <source>
        <dbReference type="ARBA" id="ARBA00005230"/>
    </source>
</evidence>
<dbReference type="EMBL" id="FNFX01000001">
    <property type="protein sequence ID" value="SDK12256.1"/>
    <property type="molecule type" value="Genomic_DNA"/>
</dbReference>
<protein>
    <recommendedName>
        <fullName evidence="2">Toxin CcdB</fullName>
    </recommendedName>
    <alternativeName>
        <fullName evidence="7">Cytotoxic protein CcdB</fullName>
    </alternativeName>
    <alternativeName>
        <fullName evidence="6">Protein LetD</fullName>
    </alternativeName>
</protein>
<dbReference type="SUPFAM" id="SSF50118">
    <property type="entry name" value="Cell growth inhibitor/plasmid maintenance toxic component"/>
    <property type="match status" value="1"/>
</dbReference>
<dbReference type="InterPro" id="IPR011067">
    <property type="entry name" value="Plasmid_toxin/cell-grow_inhib"/>
</dbReference>
<proteinExistence type="inferred from homology"/>
<evidence type="ECO:0000256" key="3">
    <source>
        <dbReference type="ARBA" id="ARBA00022491"/>
    </source>
</evidence>
<keyword evidence="4" id="KW-0805">Transcription regulation</keyword>
<comment type="similarity">
    <text evidence="1">Belongs to the CcdB toxin family.</text>
</comment>
<evidence type="ECO:0000256" key="6">
    <source>
        <dbReference type="ARBA" id="ARBA00029628"/>
    </source>
</evidence>
<sequence length="105" mass="11613">MARFDVYANTGSHASTTPYLLDIQSDLLSGLDSRMVIPLRHLAQFPRVKLPSELTPVFNIEGVDCLLETPKMGAVPQRLLRLPVMSLAASHDQITAALDFLFQGY</sequence>
<organism evidence="8 9">
    <name type="scientific">Methylophilus rhizosphaerae</name>
    <dbReference type="NCBI Taxonomy" id="492660"/>
    <lineage>
        <taxon>Bacteria</taxon>
        <taxon>Pseudomonadati</taxon>
        <taxon>Pseudomonadota</taxon>
        <taxon>Betaproteobacteria</taxon>
        <taxon>Nitrosomonadales</taxon>
        <taxon>Methylophilaceae</taxon>
        <taxon>Methylophilus</taxon>
    </lineage>
</organism>
<evidence type="ECO:0000256" key="7">
    <source>
        <dbReference type="ARBA" id="ARBA00033135"/>
    </source>
</evidence>
<gene>
    <name evidence="8" type="ORF">SAMN05192566_0194</name>
</gene>
<evidence type="ECO:0000313" key="9">
    <source>
        <dbReference type="Proteomes" id="UP000198629"/>
    </source>
</evidence>
<dbReference type="Proteomes" id="UP000198629">
    <property type="component" value="Unassembled WGS sequence"/>
</dbReference>
<evidence type="ECO:0000256" key="2">
    <source>
        <dbReference type="ARBA" id="ARBA00015075"/>
    </source>
</evidence>
<evidence type="ECO:0000313" key="8">
    <source>
        <dbReference type="EMBL" id="SDK12256.1"/>
    </source>
</evidence>
<dbReference type="STRING" id="492660.SAMN05192566_0194"/>
<accession>A0A1G8ZAV4</accession>
<dbReference type="OrthoDB" id="9813510at2"/>
<reference evidence="9" key="1">
    <citation type="submission" date="2016-10" db="EMBL/GenBank/DDBJ databases">
        <authorList>
            <person name="Varghese N."/>
            <person name="Submissions S."/>
        </authorList>
    </citation>
    <scope>NUCLEOTIDE SEQUENCE [LARGE SCALE GENOMIC DNA]</scope>
    <source>
        <strain evidence="9">CBMB127</strain>
    </source>
</reference>
<keyword evidence="9" id="KW-1185">Reference proteome</keyword>
<evidence type="ECO:0000256" key="5">
    <source>
        <dbReference type="ARBA" id="ARBA00023163"/>
    </source>
</evidence>
<keyword evidence="5" id="KW-0804">Transcription</keyword>
<dbReference type="AlphaFoldDB" id="A0A1G8ZAV4"/>
<dbReference type="RefSeq" id="WP_091468453.1">
    <property type="nucleotide sequence ID" value="NZ_FNFX01000001.1"/>
</dbReference>
<dbReference type="GO" id="GO:0006276">
    <property type="term" value="P:plasmid maintenance"/>
    <property type="evidence" value="ECO:0007669"/>
    <property type="project" value="InterPro"/>
</dbReference>
<dbReference type="Gene3D" id="2.30.30.110">
    <property type="match status" value="1"/>
</dbReference>
<dbReference type="GO" id="GO:0008657">
    <property type="term" value="F:DNA topoisomerase type II (double strand cut, ATP-hydrolyzing) inhibitor activity"/>
    <property type="evidence" value="ECO:0007669"/>
    <property type="project" value="InterPro"/>
</dbReference>